<dbReference type="AlphaFoldDB" id="A0A5J4KMP1"/>
<organism evidence="1 2">
    <name type="scientific">Dictyobacter vulcani</name>
    <dbReference type="NCBI Taxonomy" id="2607529"/>
    <lineage>
        <taxon>Bacteria</taxon>
        <taxon>Bacillati</taxon>
        <taxon>Chloroflexota</taxon>
        <taxon>Ktedonobacteria</taxon>
        <taxon>Ktedonobacterales</taxon>
        <taxon>Dictyobacteraceae</taxon>
        <taxon>Dictyobacter</taxon>
    </lineage>
</organism>
<protein>
    <submittedName>
        <fullName evidence="1">Uncharacterized protein</fullName>
    </submittedName>
</protein>
<evidence type="ECO:0000313" key="1">
    <source>
        <dbReference type="EMBL" id="GER88422.1"/>
    </source>
</evidence>
<dbReference type="EMBL" id="BKZW01000001">
    <property type="protein sequence ID" value="GER88422.1"/>
    <property type="molecule type" value="Genomic_DNA"/>
</dbReference>
<gene>
    <name evidence="1" type="ORF">KDW_25840</name>
</gene>
<reference evidence="1 2" key="1">
    <citation type="submission" date="2019-10" db="EMBL/GenBank/DDBJ databases">
        <title>Dictyobacter vulcani sp. nov., within the class Ktedonobacteria, isolated from soil of volcanic Mt. Zao.</title>
        <authorList>
            <person name="Zheng Y."/>
            <person name="Wang C.M."/>
            <person name="Sakai Y."/>
            <person name="Abe K."/>
            <person name="Yokota A."/>
            <person name="Yabe S."/>
        </authorList>
    </citation>
    <scope>NUCLEOTIDE SEQUENCE [LARGE SCALE GENOMIC DNA]</scope>
    <source>
        <strain evidence="1 2">W12</strain>
    </source>
</reference>
<dbReference type="Proteomes" id="UP000326912">
    <property type="component" value="Unassembled WGS sequence"/>
</dbReference>
<sequence length="65" mass="7532">MEHIGSQLRADAWNIFNHTTVRSRICNILDAAFFFSLHKSMPQQLLDTHRKSVRGMLEIARPVPK</sequence>
<keyword evidence="2" id="KW-1185">Reference proteome</keyword>
<evidence type="ECO:0000313" key="2">
    <source>
        <dbReference type="Proteomes" id="UP000326912"/>
    </source>
</evidence>
<accession>A0A5J4KMP1</accession>
<name>A0A5J4KMP1_9CHLR</name>
<proteinExistence type="predicted"/>
<comment type="caution">
    <text evidence="1">The sequence shown here is derived from an EMBL/GenBank/DDBJ whole genome shotgun (WGS) entry which is preliminary data.</text>
</comment>